<proteinExistence type="inferred from homology"/>
<dbReference type="Pfam" id="PF13561">
    <property type="entry name" value="adh_short_C2"/>
    <property type="match status" value="1"/>
</dbReference>
<protein>
    <submittedName>
        <fullName evidence="3">NAD(P)-dependent dehydrogenase (Short-subunit alcohol dehydrogenase family)</fullName>
    </submittedName>
</protein>
<dbReference type="InterPro" id="IPR036291">
    <property type="entry name" value="NAD(P)-bd_dom_sf"/>
</dbReference>
<sequence>MTEPMARFPDLQDKAVLITGGGSGIGAALTEGFVHQGAKVAFIDIAEEPSKDLAARLAKDSRHVPMFIHADLTKVDAIRRAVKTAQEAHGAATVLVNNAAFDDRHELLEMSESYWDDNQAVNLKPVAFAAQAVAPGMIAAGGGAIVNFTSTSYMLNIGAMPSYTAAKAGIVGLTKGLAGRLGPDGIRVNAIAPGWVMTERQKKLWVTEEGLAAMMDRQCLKQLIQPEDMVGPCLFLASKASAMITAQVLIADGGMM</sequence>
<dbReference type="AlphaFoldDB" id="A0A286IE33"/>
<dbReference type="PRINTS" id="PR00080">
    <property type="entry name" value="SDRFAMILY"/>
</dbReference>
<name>A0A286IE33_9HYPH</name>
<dbReference type="PANTHER" id="PTHR42760:SF133">
    <property type="entry name" value="3-OXOACYL-[ACYL-CARRIER-PROTEIN] REDUCTASE"/>
    <property type="match status" value="1"/>
</dbReference>
<dbReference type="EMBL" id="OCPC01000005">
    <property type="protein sequence ID" value="SOE18331.1"/>
    <property type="molecule type" value="Genomic_DNA"/>
</dbReference>
<dbReference type="Proteomes" id="UP000219465">
    <property type="component" value="Unassembled WGS sequence"/>
</dbReference>
<keyword evidence="4" id="KW-1185">Reference proteome</keyword>
<dbReference type="InterPro" id="IPR002347">
    <property type="entry name" value="SDR_fam"/>
</dbReference>
<gene>
    <name evidence="3" type="ORF">SAMN05877838_3253</name>
</gene>
<dbReference type="SUPFAM" id="SSF51735">
    <property type="entry name" value="NAD(P)-binding Rossmann-fold domains"/>
    <property type="match status" value="1"/>
</dbReference>
<dbReference type="OrthoDB" id="9789398at2"/>
<reference evidence="4" key="1">
    <citation type="submission" date="2017-08" db="EMBL/GenBank/DDBJ databases">
        <authorList>
            <person name="Varghese N."/>
            <person name="Submissions S."/>
        </authorList>
    </citation>
    <scope>NUCLEOTIDE SEQUENCE [LARGE SCALE GENOMIC DNA]</scope>
    <source>
        <strain evidence="4">KCTC 23107</strain>
    </source>
</reference>
<dbReference type="PANTHER" id="PTHR42760">
    <property type="entry name" value="SHORT-CHAIN DEHYDROGENASES/REDUCTASES FAMILY MEMBER"/>
    <property type="match status" value="1"/>
</dbReference>
<dbReference type="CDD" id="cd05233">
    <property type="entry name" value="SDR_c"/>
    <property type="match status" value="1"/>
</dbReference>
<dbReference type="Gene3D" id="3.40.50.720">
    <property type="entry name" value="NAD(P)-binding Rossmann-like Domain"/>
    <property type="match status" value="1"/>
</dbReference>
<dbReference type="PROSITE" id="PS00061">
    <property type="entry name" value="ADH_SHORT"/>
    <property type="match status" value="1"/>
</dbReference>
<dbReference type="PRINTS" id="PR00081">
    <property type="entry name" value="GDHRDH"/>
</dbReference>
<evidence type="ECO:0000313" key="3">
    <source>
        <dbReference type="EMBL" id="SOE18331.1"/>
    </source>
</evidence>
<comment type="similarity">
    <text evidence="1">Belongs to the short-chain dehydrogenases/reductases (SDR) family.</text>
</comment>
<keyword evidence="2" id="KW-0560">Oxidoreductase</keyword>
<dbReference type="FunFam" id="3.40.50.720:FF:000084">
    <property type="entry name" value="Short-chain dehydrogenase reductase"/>
    <property type="match status" value="1"/>
</dbReference>
<evidence type="ECO:0000313" key="4">
    <source>
        <dbReference type="Proteomes" id="UP000219465"/>
    </source>
</evidence>
<dbReference type="GO" id="GO:0016616">
    <property type="term" value="F:oxidoreductase activity, acting on the CH-OH group of donors, NAD or NADP as acceptor"/>
    <property type="evidence" value="ECO:0007669"/>
    <property type="project" value="TreeGrafter"/>
</dbReference>
<accession>A0A286IE33</accession>
<organism evidence="3 4">
    <name type="scientific">Hoeflea halophila</name>
    <dbReference type="NCBI Taxonomy" id="714899"/>
    <lineage>
        <taxon>Bacteria</taxon>
        <taxon>Pseudomonadati</taxon>
        <taxon>Pseudomonadota</taxon>
        <taxon>Alphaproteobacteria</taxon>
        <taxon>Hyphomicrobiales</taxon>
        <taxon>Rhizobiaceae</taxon>
        <taxon>Hoeflea</taxon>
    </lineage>
</organism>
<evidence type="ECO:0000256" key="2">
    <source>
        <dbReference type="ARBA" id="ARBA00023002"/>
    </source>
</evidence>
<dbReference type="InterPro" id="IPR020904">
    <property type="entry name" value="Sc_DH/Rdtase_CS"/>
</dbReference>
<dbReference type="RefSeq" id="WP_097108819.1">
    <property type="nucleotide sequence ID" value="NZ_OCPC01000005.1"/>
</dbReference>
<evidence type="ECO:0000256" key="1">
    <source>
        <dbReference type="ARBA" id="ARBA00006484"/>
    </source>
</evidence>